<accession>A0A563W2B9</accession>
<keyword evidence="1" id="KW-1133">Transmembrane helix</keyword>
<keyword evidence="3" id="KW-1185">Reference proteome</keyword>
<keyword evidence="1" id="KW-0812">Transmembrane</keyword>
<dbReference type="EMBL" id="CAACVJ010000610">
    <property type="protein sequence ID" value="VEP17828.1"/>
    <property type="molecule type" value="Genomic_DNA"/>
</dbReference>
<proteinExistence type="predicted"/>
<dbReference type="InterPro" id="IPR037257">
    <property type="entry name" value="T2SS_E_N_sf"/>
</dbReference>
<evidence type="ECO:0000313" key="3">
    <source>
        <dbReference type="Proteomes" id="UP000320055"/>
    </source>
</evidence>
<keyword evidence="1" id="KW-0472">Membrane</keyword>
<feature type="transmembrane region" description="Helical" evidence="1">
    <location>
        <begin position="336"/>
        <end position="358"/>
    </location>
</feature>
<protein>
    <submittedName>
        <fullName evidence="2">Uncharacterized protein</fullName>
    </submittedName>
</protein>
<sequence>MPNQNNNLLMGMFLQDADLISSYQWQNALDIQAKYTKVKLEQILVSQKIIKPQTLDFFGNQWQKIKEEGRQFPIGYYLQDSGLLNEQQVHNILREQEKNNLKFGDIAVNQGWIKQGTINFFLDNLLIKSPQIISLDLLKEYNQNQLHLEHKYPNSSLILSSVLAWTGGNSILTKDICQIFTDSNFNIPIKEEANTVDQFIEKFLIENWQTSDIGKYIRLLKKNLDDNQRCNSIKLLQEYREILLSDNQKFPKTQEQEELLILGLIVKEKERLKVANLIYLRIFNLDCINQQIAKLQQVINLQEIEQVDTYQNNPKTKSKNHIKLKNSQLMKQVKSLTTLIGVISFIYLFLVTINHLLLKNKIKQLNVLQKIRSL</sequence>
<organism evidence="2 3">
    <name type="scientific">Hyella patelloides LEGE 07179</name>
    <dbReference type="NCBI Taxonomy" id="945734"/>
    <lineage>
        <taxon>Bacteria</taxon>
        <taxon>Bacillati</taxon>
        <taxon>Cyanobacteriota</taxon>
        <taxon>Cyanophyceae</taxon>
        <taxon>Pleurocapsales</taxon>
        <taxon>Hyellaceae</taxon>
        <taxon>Hyella</taxon>
    </lineage>
</organism>
<reference evidence="2 3" key="1">
    <citation type="submission" date="2019-01" db="EMBL/GenBank/DDBJ databases">
        <authorList>
            <person name="Brito A."/>
        </authorList>
    </citation>
    <scope>NUCLEOTIDE SEQUENCE [LARGE SCALE GENOMIC DNA]</scope>
    <source>
        <strain evidence="2">1</strain>
    </source>
</reference>
<dbReference type="SUPFAM" id="SSF160246">
    <property type="entry name" value="EspE N-terminal domain-like"/>
    <property type="match status" value="1"/>
</dbReference>
<dbReference type="AlphaFoldDB" id="A0A563W2B9"/>
<name>A0A563W2B9_9CYAN</name>
<gene>
    <name evidence="2" type="ORF">H1P_6480007</name>
</gene>
<evidence type="ECO:0000313" key="2">
    <source>
        <dbReference type="EMBL" id="VEP17828.1"/>
    </source>
</evidence>
<dbReference type="RefSeq" id="WP_144876270.1">
    <property type="nucleotide sequence ID" value="NZ_LR214380.1"/>
</dbReference>
<dbReference type="OrthoDB" id="581370at2"/>
<evidence type="ECO:0000256" key="1">
    <source>
        <dbReference type="SAM" id="Phobius"/>
    </source>
</evidence>
<dbReference type="Proteomes" id="UP000320055">
    <property type="component" value="Unassembled WGS sequence"/>
</dbReference>